<reference evidence="2 3" key="1">
    <citation type="journal article" date="2024" name="G3 (Bethesda)">
        <title>Genome assembly of Hibiscus sabdariffa L. provides insights into metabolisms of medicinal natural products.</title>
        <authorList>
            <person name="Kim T."/>
        </authorList>
    </citation>
    <scope>NUCLEOTIDE SEQUENCE [LARGE SCALE GENOMIC DNA]</scope>
    <source>
        <strain evidence="2">TK-2024</strain>
        <tissue evidence="2">Old leaves</tissue>
    </source>
</reference>
<evidence type="ECO:0000313" key="3">
    <source>
        <dbReference type="Proteomes" id="UP001396334"/>
    </source>
</evidence>
<accession>A0ABR2RCS1</accession>
<protein>
    <submittedName>
        <fullName evidence="2">Uncharacterized protein</fullName>
    </submittedName>
</protein>
<keyword evidence="3" id="KW-1185">Reference proteome</keyword>
<dbReference type="EMBL" id="JBBPBN010000023">
    <property type="protein sequence ID" value="KAK9010743.1"/>
    <property type="molecule type" value="Genomic_DNA"/>
</dbReference>
<evidence type="ECO:0000256" key="1">
    <source>
        <dbReference type="SAM" id="Phobius"/>
    </source>
</evidence>
<proteinExistence type="predicted"/>
<sequence length="148" mass="16174">MNQVQQLKCLSRAIVLYSALAEYQLTVARVRSIVSCPVYRVLAFPSVSGRWSLGFESAPSGREHRISRFDLGFLLRRRLGGCFAVVQAGGTFPTFSPSPSWVVSTSLFSLEVALGITIAGFLSKVFLSSISVLIAFENDCSRIFLVSS</sequence>
<name>A0ABR2RCS1_9ROSI</name>
<dbReference type="Proteomes" id="UP001396334">
    <property type="component" value="Unassembled WGS sequence"/>
</dbReference>
<comment type="caution">
    <text evidence="2">The sequence shown here is derived from an EMBL/GenBank/DDBJ whole genome shotgun (WGS) entry which is preliminary data.</text>
</comment>
<evidence type="ECO:0000313" key="2">
    <source>
        <dbReference type="EMBL" id="KAK9010743.1"/>
    </source>
</evidence>
<feature type="transmembrane region" description="Helical" evidence="1">
    <location>
        <begin position="112"/>
        <end position="136"/>
    </location>
</feature>
<gene>
    <name evidence="2" type="ORF">V6N11_043612</name>
</gene>
<keyword evidence="1" id="KW-0472">Membrane</keyword>
<organism evidence="2 3">
    <name type="scientific">Hibiscus sabdariffa</name>
    <name type="common">roselle</name>
    <dbReference type="NCBI Taxonomy" id="183260"/>
    <lineage>
        <taxon>Eukaryota</taxon>
        <taxon>Viridiplantae</taxon>
        <taxon>Streptophyta</taxon>
        <taxon>Embryophyta</taxon>
        <taxon>Tracheophyta</taxon>
        <taxon>Spermatophyta</taxon>
        <taxon>Magnoliopsida</taxon>
        <taxon>eudicotyledons</taxon>
        <taxon>Gunneridae</taxon>
        <taxon>Pentapetalae</taxon>
        <taxon>rosids</taxon>
        <taxon>malvids</taxon>
        <taxon>Malvales</taxon>
        <taxon>Malvaceae</taxon>
        <taxon>Malvoideae</taxon>
        <taxon>Hibiscus</taxon>
    </lineage>
</organism>
<keyword evidence="1" id="KW-0812">Transmembrane</keyword>
<feature type="transmembrane region" description="Helical" evidence="1">
    <location>
        <begin position="75"/>
        <end position="92"/>
    </location>
</feature>
<keyword evidence="1" id="KW-1133">Transmembrane helix</keyword>